<proteinExistence type="predicted"/>
<sequence>MLAVAKMVESHTALFAWGGRRGRALQSSISATPIKEAARRIPERTAGMLGRRFGRNQMAFEDWCQGCGCVVSSATERAVAGGERPGFTMASRKLQLSFPYFKAFQLFRKKPYSQYHESC</sequence>
<gene>
    <name evidence="1" type="ORF">BO95DRAFT_88548</name>
</gene>
<dbReference type="Proteomes" id="UP000249057">
    <property type="component" value="Unassembled WGS sequence"/>
</dbReference>
<keyword evidence="2" id="KW-1185">Reference proteome</keyword>
<name>A0ACD1GDK5_9EURO</name>
<protein>
    <submittedName>
        <fullName evidence="1">Uncharacterized protein</fullName>
    </submittedName>
</protein>
<evidence type="ECO:0000313" key="1">
    <source>
        <dbReference type="EMBL" id="RAH47307.1"/>
    </source>
</evidence>
<dbReference type="EMBL" id="KZ825331">
    <property type="protein sequence ID" value="RAH47307.1"/>
    <property type="molecule type" value="Genomic_DNA"/>
</dbReference>
<accession>A0ACD1GDK5</accession>
<evidence type="ECO:0000313" key="2">
    <source>
        <dbReference type="Proteomes" id="UP000249057"/>
    </source>
</evidence>
<reference evidence="1" key="1">
    <citation type="submission" date="2018-02" db="EMBL/GenBank/DDBJ databases">
        <title>The genomes of Aspergillus section Nigri reveals drivers in fungal speciation.</title>
        <authorList>
            <consortium name="DOE Joint Genome Institute"/>
            <person name="Vesth T.C."/>
            <person name="Nybo J."/>
            <person name="Theobald S."/>
            <person name="Brandl J."/>
            <person name="Frisvad J.C."/>
            <person name="Nielsen K.F."/>
            <person name="Lyhne E.K."/>
            <person name="Kogle M.E."/>
            <person name="Kuo A."/>
            <person name="Riley R."/>
            <person name="Clum A."/>
            <person name="Nolan M."/>
            <person name="Lipzen A."/>
            <person name="Salamov A."/>
            <person name="Henrissat B."/>
            <person name="Wiebenga A."/>
            <person name="De vries R.P."/>
            <person name="Grigoriev I.V."/>
            <person name="Mortensen U.H."/>
            <person name="Andersen M.R."/>
            <person name="Baker S.E."/>
        </authorList>
    </citation>
    <scope>NUCLEOTIDE SEQUENCE</scope>
    <source>
        <strain evidence="1">CBS 621.78</strain>
    </source>
</reference>
<organism evidence="1 2">
    <name type="scientific">Aspergillus brunneoviolaceus CBS 621.78</name>
    <dbReference type="NCBI Taxonomy" id="1450534"/>
    <lineage>
        <taxon>Eukaryota</taxon>
        <taxon>Fungi</taxon>
        <taxon>Dikarya</taxon>
        <taxon>Ascomycota</taxon>
        <taxon>Pezizomycotina</taxon>
        <taxon>Eurotiomycetes</taxon>
        <taxon>Eurotiomycetidae</taxon>
        <taxon>Eurotiales</taxon>
        <taxon>Aspergillaceae</taxon>
        <taxon>Aspergillus</taxon>
        <taxon>Aspergillus subgen. Circumdati</taxon>
    </lineage>
</organism>